<dbReference type="GO" id="GO:0004497">
    <property type="term" value="F:monooxygenase activity"/>
    <property type="evidence" value="ECO:0007669"/>
    <property type="project" value="UniProtKB-KW"/>
</dbReference>
<proteinExistence type="predicted"/>
<dbReference type="InterPro" id="IPR011008">
    <property type="entry name" value="Dimeric_a/b-barrel"/>
</dbReference>
<dbReference type="SUPFAM" id="SSF54909">
    <property type="entry name" value="Dimeric alpha+beta barrel"/>
    <property type="match status" value="1"/>
</dbReference>
<sequence>MFMLHGRLGATTGNREDLLAILQEGEGSEPMPGCRLYLVAVDESDDDGVWVTEVWESEQAHRDALELERVKAQVARAMPLLDREGFRQQRLDARAGIPRGTK</sequence>
<name>A0A6J4LD01_9ACTN</name>
<dbReference type="Pfam" id="PF03992">
    <property type="entry name" value="ABM"/>
    <property type="match status" value="1"/>
</dbReference>
<protein>
    <submittedName>
        <fullName evidence="2">Antibiotic biosynthesis monooxygenase</fullName>
    </submittedName>
</protein>
<keyword evidence="2" id="KW-0503">Monooxygenase</keyword>
<dbReference type="InterPro" id="IPR007138">
    <property type="entry name" value="ABM_dom"/>
</dbReference>
<organism evidence="2">
    <name type="scientific">uncultured Nocardioidaceae bacterium</name>
    <dbReference type="NCBI Taxonomy" id="253824"/>
    <lineage>
        <taxon>Bacteria</taxon>
        <taxon>Bacillati</taxon>
        <taxon>Actinomycetota</taxon>
        <taxon>Actinomycetes</taxon>
        <taxon>Propionibacteriales</taxon>
        <taxon>Nocardioidaceae</taxon>
        <taxon>environmental samples</taxon>
    </lineage>
</organism>
<dbReference type="Gene3D" id="3.30.70.100">
    <property type="match status" value="1"/>
</dbReference>
<dbReference type="PROSITE" id="PS51725">
    <property type="entry name" value="ABM"/>
    <property type="match status" value="1"/>
</dbReference>
<dbReference type="EMBL" id="CADCUJ010000003">
    <property type="protein sequence ID" value="CAA9327509.1"/>
    <property type="molecule type" value="Genomic_DNA"/>
</dbReference>
<reference evidence="2" key="1">
    <citation type="submission" date="2020-02" db="EMBL/GenBank/DDBJ databases">
        <authorList>
            <person name="Meier V. D."/>
        </authorList>
    </citation>
    <scope>NUCLEOTIDE SEQUENCE</scope>
    <source>
        <strain evidence="2">AVDCRST_MAG72</strain>
    </source>
</reference>
<feature type="domain" description="ABM" evidence="1">
    <location>
        <begin position="2"/>
        <end position="89"/>
    </location>
</feature>
<keyword evidence="2" id="KW-0560">Oxidoreductase</keyword>
<accession>A0A6J4LD01</accession>
<evidence type="ECO:0000313" key="2">
    <source>
        <dbReference type="EMBL" id="CAA9327509.1"/>
    </source>
</evidence>
<dbReference type="AlphaFoldDB" id="A0A6J4LD01"/>
<evidence type="ECO:0000259" key="1">
    <source>
        <dbReference type="PROSITE" id="PS51725"/>
    </source>
</evidence>
<gene>
    <name evidence="2" type="ORF">AVDCRST_MAG72-87</name>
</gene>